<name>A0A381RC51_9ZZZZ</name>
<proteinExistence type="predicted"/>
<gene>
    <name evidence="1" type="ORF">METZ01_LOCUS42199</name>
</gene>
<sequence>MLRNKVKGDSDLNECFEEECVLFVNYF</sequence>
<dbReference type="EMBL" id="UINC01001815">
    <property type="protein sequence ID" value="SUZ89345.1"/>
    <property type="molecule type" value="Genomic_DNA"/>
</dbReference>
<evidence type="ECO:0000313" key="1">
    <source>
        <dbReference type="EMBL" id="SUZ89345.1"/>
    </source>
</evidence>
<accession>A0A381RC51</accession>
<protein>
    <submittedName>
        <fullName evidence="1">Uncharacterized protein</fullName>
    </submittedName>
</protein>
<dbReference type="AlphaFoldDB" id="A0A381RC51"/>
<organism evidence="1">
    <name type="scientific">marine metagenome</name>
    <dbReference type="NCBI Taxonomy" id="408172"/>
    <lineage>
        <taxon>unclassified sequences</taxon>
        <taxon>metagenomes</taxon>
        <taxon>ecological metagenomes</taxon>
    </lineage>
</organism>
<reference evidence="1" key="1">
    <citation type="submission" date="2018-05" db="EMBL/GenBank/DDBJ databases">
        <authorList>
            <person name="Lanie J.A."/>
            <person name="Ng W.-L."/>
            <person name="Kazmierczak K.M."/>
            <person name="Andrzejewski T.M."/>
            <person name="Davidsen T.M."/>
            <person name="Wayne K.J."/>
            <person name="Tettelin H."/>
            <person name="Glass J.I."/>
            <person name="Rusch D."/>
            <person name="Podicherti R."/>
            <person name="Tsui H.-C.T."/>
            <person name="Winkler M.E."/>
        </authorList>
    </citation>
    <scope>NUCLEOTIDE SEQUENCE</scope>
</reference>